<name>A0A6I1GFZ7_9BIFI</name>
<protein>
    <submittedName>
        <fullName evidence="2">Uncharacterized protein</fullName>
    </submittedName>
</protein>
<feature type="compositionally biased region" description="Low complexity" evidence="1">
    <location>
        <begin position="1"/>
        <end position="15"/>
    </location>
</feature>
<dbReference type="Proteomes" id="UP000441772">
    <property type="component" value="Unassembled WGS sequence"/>
</dbReference>
<proteinExistence type="predicted"/>
<feature type="region of interest" description="Disordered" evidence="1">
    <location>
        <begin position="1"/>
        <end position="27"/>
    </location>
</feature>
<evidence type="ECO:0000256" key="1">
    <source>
        <dbReference type="SAM" id="MobiDB-lite"/>
    </source>
</evidence>
<sequence length="135" mass="14862">MTTTVTTTAATTAGTRPALADGRPWPDLLPPPPRLQLSHTPGWRFETFDMHDPSLVVFDSESDAFGLSFSLDVFSDGTLSNGLSPDGCEMYADMTPDELADLANETDRLQTWLDDCAEALDWTRRHIKEIIGTCL</sequence>
<dbReference type="RefSeq" id="WP_152234279.1">
    <property type="nucleotide sequence ID" value="NZ_JBHSKZ010000019.1"/>
</dbReference>
<evidence type="ECO:0000313" key="2">
    <source>
        <dbReference type="EMBL" id="KAB7790560.1"/>
    </source>
</evidence>
<comment type="caution">
    <text evidence="2">The sequence shown here is derived from an EMBL/GenBank/DDBJ whole genome shotgun (WGS) entry which is preliminary data.</text>
</comment>
<dbReference type="EMBL" id="WBVT01000010">
    <property type="protein sequence ID" value="KAB7790560.1"/>
    <property type="molecule type" value="Genomic_DNA"/>
</dbReference>
<organism evidence="2 3">
    <name type="scientific">Bifidobacterium leontopitheci</name>
    <dbReference type="NCBI Taxonomy" id="2650774"/>
    <lineage>
        <taxon>Bacteria</taxon>
        <taxon>Bacillati</taxon>
        <taxon>Actinomycetota</taxon>
        <taxon>Actinomycetes</taxon>
        <taxon>Bifidobacteriales</taxon>
        <taxon>Bifidobacteriaceae</taxon>
        <taxon>Bifidobacterium</taxon>
    </lineage>
</organism>
<gene>
    <name evidence="2" type="ORF">F7D09_0929</name>
</gene>
<evidence type="ECO:0000313" key="3">
    <source>
        <dbReference type="Proteomes" id="UP000441772"/>
    </source>
</evidence>
<dbReference type="AlphaFoldDB" id="A0A6I1GFZ7"/>
<keyword evidence="3" id="KW-1185">Reference proteome</keyword>
<reference evidence="2 3" key="1">
    <citation type="submission" date="2019-09" db="EMBL/GenBank/DDBJ databases">
        <title>Characterization of the phylogenetic diversity of two novel species belonging to the genus Bifidobacterium: Bifidobacterium cebidarum sp. nov. and Bifidobacterium leontopitheci sp. nov.</title>
        <authorList>
            <person name="Lugli G.A."/>
            <person name="Duranti S."/>
            <person name="Milani C."/>
            <person name="Turroni F."/>
            <person name="Ventura M."/>
        </authorList>
    </citation>
    <scope>NUCLEOTIDE SEQUENCE [LARGE SCALE GENOMIC DNA]</scope>
    <source>
        <strain evidence="2 3">LMG 31471</strain>
    </source>
</reference>
<accession>A0A6I1GFZ7</accession>